<sequence length="677" mass="76535">MNPQAEINVQLPDGAIKLFPAGSTPFDVANSISPRLAAAAVAARVRPLNAAPVVAATDESGEAAMYAAEDTAAERIVDLSAPLTEDVALALLTEKDADALKVVRHSAAHVMATAVLELFPETKLGHGPATDAGFFYDFYRPTPFTTEDLKLIEGRMAEIVARDEKFVREYQPREEALTRYKADNDFMKMHFIERFTRPGEDVSLYRNGEFADFCRGPHVPSTGRVKAFKVMSLAGAYWLGDEKNPQLQRVYGTAFFSKKEMDAHFERLEEAARRDHRVLGKQLDLFSIQELAGAGLIFWHPKGAMIRKIMEDWMREECIRRGYDLVYTPHVMRVNLWQTSGHEGFYAQNFFTKMELDDADYRLKPMNCPGHILIYKNSPRSYRDLPVRYAELGNVYRYERSGTMHGLLRVRGFTQDDAHIFCTPEQIEDEVAACVDFAEAVLKTFGFKEFKVELSTWDPKDRQSYAGSDDKWMLAIGSLENVLKRKNIDFKTIPGEAAFYGPKIDIKLVDVLGRLWQLSTVQFDFNLPARFELEYVGEDGERHQPVMVHRALFGSVERFFGVLIEHYAGAFPLWLAPVQVALVPISERHLDYAKEVQKQLEAAGLRVELDSRNEKMNAKIRDFTLQKVPYVLVMGDKEAEAGAVSVRTRGKGDQGAMPAAEFIERSRTLVEGKSLEL</sequence>
<feature type="binding site" evidence="13">
    <location>
        <position position="368"/>
    </location>
    <ligand>
        <name>Zn(2+)</name>
        <dbReference type="ChEBI" id="CHEBI:29105"/>
        <note>catalytic</note>
    </ligand>
</feature>
<dbReference type="InterPro" id="IPR047246">
    <property type="entry name" value="ThrRS_anticodon"/>
</dbReference>
<dbReference type="Gene3D" id="3.30.930.10">
    <property type="entry name" value="Bira Bifunctional Protein, Domain 2"/>
    <property type="match status" value="1"/>
</dbReference>
<evidence type="ECO:0000256" key="3">
    <source>
        <dbReference type="ARBA" id="ARBA00022555"/>
    </source>
</evidence>
<dbReference type="GO" id="GO:0005737">
    <property type="term" value="C:cytoplasm"/>
    <property type="evidence" value="ECO:0007669"/>
    <property type="project" value="UniProtKB-SubCell"/>
</dbReference>
<dbReference type="PANTHER" id="PTHR11451">
    <property type="entry name" value="THREONINE-TRNA LIGASE"/>
    <property type="match status" value="1"/>
</dbReference>
<dbReference type="SUPFAM" id="SSF55681">
    <property type="entry name" value="Class II aaRS and biotin synthetases"/>
    <property type="match status" value="1"/>
</dbReference>
<dbReference type="InterPro" id="IPR012947">
    <property type="entry name" value="tRNA_SAD"/>
</dbReference>
<evidence type="ECO:0000256" key="6">
    <source>
        <dbReference type="ARBA" id="ARBA00022741"/>
    </source>
</evidence>
<dbReference type="InterPro" id="IPR012676">
    <property type="entry name" value="TGS-like"/>
</dbReference>
<evidence type="ECO:0000256" key="13">
    <source>
        <dbReference type="HAMAP-Rule" id="MF_00184"/>
    </source>
</evidence>
<comment type="catalytic activity">
    <reaction evidence="12 13">
        <text>tRNA(Thr) + L-threonine + ATP = L-threonyl-tRNA(Thr) + AMP + diphosphate + H(+)</text>
        <dbReference type="Rhea" id="RHEA:24624"/>
        <dbReference type="Rhea" id="RHEA-COMP:9670"/>
        <dbReference type="Rhea" id="RHEA-COMP:9704"/>
        <dbReference type="ChEBI" id="CHEBI:15378"/>
        <dbReference type="ChEBI" id="CHEBI:30616"/>
        <dbReference type="ChEBI" id="CHEBI:33019"/>
        <dbReference type="ChEBI" id="CHEBI:57926"/>
        <dbReference type="ChEBI" id="CHEBI:78442"/>
        <dbReference type="ChEBI" id="CHEBI:78534"/>
        <dbReference type="ChEBI" id="CHEBI:456215"/>
        <dbReference type="EC" id="6.1.1.3"/>
    </reaction>
</comment>
<keyword evidence="10 13" id="KW-0648">Protein biosynthesis</keyword>
<dbReference type="FunFam" id="3.30.930.10:FF:000002">
    <property type="entry name" value="Threonine--tRNA ligase"/>
    <property type="match status" value="1"/>
</dbReference>
<feature type="binding site" evidence="13">
    <location>
        <position position="419"/>
    </location>
    <ligand>
        <name>Zn(2+)</name>
        <dbReference type="ChEBI" id="CHEBI:29105"/>
        <note>catalytic</note>
    </ligand>
</feature>
<dbReference type="InterPro" id="IPR012675">
    <property type="entry name" value="Beta-grasp_dom_sf"/>
</dbReference>
<organism evidence="16 17">
    <name type="scientific">Acidipila rosea</name>
    <dbReference type="NCBI Taxonomy" id="768535"/>
    <lineage>
        <taxon>Bacteria</taxon>
        <taxon>Pseudomonadati</taxon>
        <taxon>Acidobacteriota</taxon>
        <taxon>Terriglobia</taxon>
        <taxon>Terriglobales</taxon>
        <taxon>Acidobacteriaceae</taxon>
        <taxon>Acidipila</taxon>
    </lineage>
</organism>
<dbReference type="InterPro" id="IPR004095">
    <property type="entry name" value="TGS"/>
</dbReference>
<dbReference type="InterPro" id="IPR006195">
    <property type="entry name" value="aa-tRNA-synth_II"/>
</dbReference>
<evidence type="ECO:0000256" key="4">
    <source>
        <dbReference type="ARBA" id="ARBA00022598"/>
    </source>
</evidence>
<dbReference type="AlphaFoldDB" id="A0A4R1L3M6"/>
<feature type="binding site" evidence="13">
    <location>
        <position position="549"/>
    </location>
    <ligand>
        <name>Zn(2+)</name>
        <dbReference type="ChEBI" id="CHEBI:29105"/>
        <note>catalytic</note>
    </ligand>
</feature>
<keyword evidence="9 13" id="KW-0694">RNA-binding</keyword>
<evidence type="ECO:0000256" key="11">
    <source>
        <dbReference type="ARBA" id="ARBA00023146"/>
    </source>
</evidence>
<dbReference type="InterPro" id="IPR033728">
    <property type="entry name" value="ThrRS_core"/>
</dbReference>
<dbReference type="CDD" id="cd01667">
    <property type="entry name" value="TGS_ThrRS"/>
    <property type="match status" value="1"/>
</dbReference>
<comment type="caution">
    <text evidence="13">Lacks conserved residue(s) required for the propagation of feature annotation.</text>
</comment>
<dbReference type="CDD" id="cd00860">
    <property type="entry name" value="ThrRS_anticodon"/>
    <property type="match status" value="1"/>
</dbReference>
<keyword evidence="4 13" id="KW-0436">Ligase</keyword>
<gene>
    <name evidence="13" type="primary">thrS</name>
    <name evidence="16" type="ORF">C7378_2822</name>
</gene>
<evidence type="ECO:0000313" key="17">
    <source>
        <dbReference type="Proteomes" id="UP000295210"/>
    </source>
</evidence>
<evidence type="ECO:0000313" key="16">
    <source>
        <dbReference type="EMBL" id="TCK71543.1"/>
    </source>
</evidence>
<evidence type="ECO:0000256" key="10">
    <source>
        <dbReference type="ARBA" id="ARBA00022917"/>
    </source>
</evidence>
<evidence type="ECO:0000256" key="5">
    <source>
        <dbReference type="ARBA" id="ARBA00022723"/>
    </source>
</evidence>
<protein>
    <recommendedName>
        <fullName evidence="13">Threonine--tRNA ligase</fullName>
        <ecNumber evidence="13">6.1.1.3</ecNumber>
    </recommendedName>
    <alternativeName>
        <fullName evidence="13">Threonyl-tRNA synthetase</fullName>
        <shortName evidence="13">ThrRS</shortName>
    </alternativeName>
</protein>
<keyword evidence="8 13" id="KW-0067">ATP-binding</keyword>
<keyword evidence="3 13" id="KW-0820">tRNA-binding</keyword>
<evidence type="ECO:0000256" key="8">
    <source>
        <dbReference type="ARBA" id="ARBA00022840"/>
    </source>
</evidence>
<dbReference type="SMART" id="SM00863">
    <property type="entry name" value="tRNA_SAD"/>
    <property type="match status" value="1"/>
</dbReference>
<dbReference type="FunFam" id="3.40.50.800:FF:000001">
    <property type="entry name" value="Threonine--tRNA ligase"/>
    <property type="match status" value="1"/>
</dbReference>
<evidence type="ECO:0000256" key="12">
    <source>
        <dbReference type="ARBA" id="ARBA00049515"/>
    </source>
</evidence>
<evidence type="ECO:0000256" key="1">
    <source>
        <dbReference type="ARBA" id="ARBA00008226"/>
    </source>
</evidence>
<dbReference type="InterPro" id="IPR004154">
    <property type="entry name" value="Anticodon-bd"/>
</dbReference>
<dbReference type="GO" id="GO:0006435">
    <property type="term" value="P:threonyl-tRNA aminoacylation"/>
    <property type="evidence" value="ECO:0007669"/>
    <property type="project" value="UniProtKB-UniRule"/>
</dbReference>
<dbReference type="InterPro" id="IPR002314">
    <property type="entry name" value="aa-tRNA-synt_IIb"/>
</dbReference>
<dbReference type="PROSITE" id="PS51880">
    <property type="entry name" value="TGS"/>
    <property type="match status" value="1"/>
</dbReference>
<evidence type="ECO:0000259" key="14">
    <source>
        <dbReference type="PROSITE" id="PS50862"/>
    </source>
</evidence>
<dbReference type="FunFam" id="3.30.980.10:FF:000005">
    <property type="entry name" value="Threonyl-tRNA synthetase, mitochondrial"/>
    <property type="match status" value="1"/>
</dbReference>
<proteinExistence type="inferred from homology"/>
<dbReference type="GO" id="GO:0004829">
    <property type="term" value="F:threonine-tRNA ligase activity"/>
    <property type="evidence" value="ECO:0007669"/>
    <property type="project" value="UniProtKB-UniRule"/>
</dbReference>
<dbReference type="InterPro" id="IPR036621">
    <property type="entry name" value="Anticodon-bd_dom_sf"/>
</dbReference>
<dbReference type="PRINTS" id="PR01047">
    <property type="entry name" value="TRNASYNTHTHR"/>
</dbReference>
<dbReference type="Gene3D" id="3.30.980.10">
    <property type="entry name" value="Threonyl-trna Synthetase, Chain A, domain 2"/>
    <property type="match status" value="1"/>
</dbReference>
<keyword evidence="17" id="KW-1185">Reference proteome</keyword>
<keyword evidence="2 13" id="KW-0963">Cytoplasm</keyword>
<name>A0A4R1L3M6_9BACT</name>
<evidence type="ECO:0000256" key="7">
    <source>
        <dbReference type="ARBA" id="ARBA00022833"/>
    </source>
</evidence>
<evidence type="ECO:0000256" key="2">
    <source>
        <dbReference type="ARBA" id="ARBA00022490"/>
    </source>
</evidence>
<dbReference type="SUPFAM" id="SSF52954">
    <property type="entry name" value="Class II aaRS ABD-related"/>
    <property type="match status" value="1"/>
</dbReference>
<dbReference type="Gene3D" id="3.10.20.30">
    <property type="match status" value="1"/>
</dbReference>
<comment type="caution">
    <text evidence="16">The sequence shown here is derived from an EMBL/GenBank/DDBJ whole genome shotgun (WGS) entry which is preliminary data.</text>
</comment>
<dbReference type="InterPro" id="IPR018163">
    <property type="entry name" value="Thr/Ala-tRNA-synth_IIc_edit"/>
</dbReference>
<dbReference type="PROSITE" id="PS50862">
    <property type="entry name" value="AA_TRNA_LIGASE_II"/>
    <property type="match status" value="1"/>
</dbReference>
<dbReference type="Pfam" id="PF00587">
    <property type="entry name" value="tRNA-synt_2b"/>
    <property type="match status" value="1"/>
</dbReference>
<comment type="cofactor">
    <cofactor evidence="13">
        <name>Zn(2+)</name>
        <dbReference type="ChEBI" id="CHEBI:29105"/>
    </cofactor>
    <text evidence="13">Binds 1 zinc ion per subunit.</text>
</comment>
<keyword evidence="6 13" id="KW-0547">Nucleotide-binding</keyword>
<dbReference type="SUPFAM" id="SSF81271">
    <property type="entry name" value="TGS-like"/>
    <property type="match status" value="1"/>
</dbReference>
<dbReference type="GO" id="GO:0005524">
    <property type="term" value="F:ATP binding"/>
    <property type="evidence" value="ECO:0007669"/>
    <property type="project" value="UniProtKB-UniRule"/>
</dbReference>
<dbReference type="Pfam" id="PF07973">
    <property type="entry name" value="tRNA_SAD"/>
    <property type="match status" value="1"/>
</dbReference>
<dbReference type="Pfam" id="PF03129">
    <property type="entry name" value="HGTP_anticodon"/>
    <property type="match status" value="1"/>
</dbReference>
<accession>A0A4R1L3M6</accession>
<dbReference type="InterPro" id="IPR045864">
    <property type="entry name" value="aa-tRNA-synth_II/BPL/LPL"/>
</dbReference>
<keyword evidence="7 13" id="KW-0862">Zinc</keyword>
<reference evidence="16 17" key="1">
    <citation type="submission" date="2019-03" db="EMBL/GenBank/DDBJ databases">
        <title>Genomic Encyclopedia of Type Strains, Phase IV (KMG-IV): sequencing the most valuable type-strain genomes for metagenomic binning, comparative biology and taxonomic classification.</title>
        <authorList>
            <person name="Goeker M."/>
        </authorList>
    </citation>
    <scope>NUCLEOTIDE SEQUENCE [LARGE SCALE GENOMIC DNA]</scope>
    <source>
        <strain evidence="16 17">DSM 103428</strain>
    </source>
</reference>
<dbReference type="Gene3D" id="3.30.54.20">
    <property type="match status" value="1"/>
</dbReference>
<dbReference type="Pfam" id="PF02824">
    <property type="entry name" value="TGS"/>
    <property type="match status" value="1"/>
</dbReference>
<feature type="domain" description="TGS" evidence="15">
    <location>
        <begin position="5"/>
        <end position="93"/>
    </location>
</feature>
<dbReference type="InterPro" id="IPR002320">
    <property type="entry name" value="Thr-tRNA-ligase_IIa"/>
</dbReference>
<dbReference type="CDD" id="cd00771">
    <property type="entry name" value="ThrRS_core"/>
    <property type="match status" value="1"/>
</dbReference>
<feature type="domain" description="Aminoacyl-transfer RNA synthetases class-II family profile" evidence="14">
    <location>
        <begin position="275"/>
        <end position="572"/>
    </location>
</feature>
<dbReference type="HAMAP" id="MF_00184">
    <property type="entry name" value="Thr_tRNA_synth"/>
    <property type="match status" value="1"/>
</dbReference>
<dbReference type="Proteomes" id="UP000295210">
    <property type="component" value="Unassembled WGS sequence"/>
</dbReference>
<evidence type="ECO:0000259" key="15">
    <source>
        <dbReference type="PROSITE" id="PS51880"/>
    </source>
</evidence>
<comment type="subunit">
    <text evidence="13">Homodimer.</text>
</comment>
<comment type="similarity">
    <text evidence="1 13">Belongs to the class-II aminoacyl-tRNA synthetase family.</text>
</comment>
<evidence type="ECO:0000256" key="9">
    <source>
        <dbReference type="ARBA" id="ARBA00022884"/>
    </source>
</evidence>
<dbReference type="GO" id="GO:0046872">
    <property type="term" value="F:metal ion binding"/>
    <property type="evidence" value="ECO:0007669"/>
    <property type="project" value="UniProtKB-KW"/>
</dbReference>
<dbReference type="GO" id="GO:0000049">
    <property type="term" value="F:tRNA binding"/>
    <property type="evidence" value="ECO:0007669"/>
    <property type="project" value="UniProtKB-KW"/>
</dbReference>
<keyword evidence="11 13" id="KW-0030">Aminoacyl-tRNA synthetase</keyword>
<dbReference type="RefSeq" id="WP_131997985.1">
    <property type="nucleotide sequence ID" value="NZ_SMGK01000005.1"/>
</dbReference>
<comment type="subcellular location">
    <subcellularLocation>
        <location evidence="13">Cytoplasm</location>
    </subcellularLocation>
</comment>
<dbReference type="Gene3D" id="3.40.50.800">
    <property type="entry name" value="Anticodon-binding domain"/>
    <property type="match status" value="1"/>
</dbReference>
<dbReference type="EMBL" id="SMGK01000005">
    <property type="protein sequence ID" value="TCK71543.1"/>
    <property type="molecule type" value="Genomic_DNA"/>
</dbReference>
<keyword evidence="5 13" id="KW-0479">Metal-binding</keyword>
<dbReference type="SUPFAM" id="SSF55186">
    <property type="entry name" value="ThrRS/AlaRS common domain"/>
    <property type="match status" value="1"/>
</dbReference>
<dbReference type="OrthoDB" id="9802304at2"/>
<dbReference type="EC" id="6.1.1.3" evidence="13"/>
<dbReference type="PANTHER" id="PTHR11451:SF44">
    <property type="entry name" value="THREONINE--TRNA LIGASE, CHLOROPLASTIC_MITOCHONDRIAL 2"/>
    <property type="match status" value="1"/>
</dbReference>
<dbReference type="NCBIfam" id="TIGR00418">
    <property type="entry name" value="thrS"/>
    <property type="match status" value="1"/>
</dbReference>